<dbReference type="PANTHER" id="PTHR15822:SF4">
    <property type="entry name" value="TYROSYL-DNA PHOSPHODIESTERASE 2"/>
    <property type="match status" value="1"/>
</dbReference>
<keyword evidence="4" id="KW-0479">Metal-binding</keyword>
<keyword evidence="5" id="KW-0227">DNA damage</keyword>
<sequence length="294" mass="32317">MHRLDLTICSSLGQDGGVRVLTWNVQGRIGAWEKRQLAIESVLASVEPDLVMLQESWVEPNGHTQASLVAKHLGFHATTAIELAGFDAYPQASYWVVNAVISRWPLQIRRAVSLVDENELPTWRHVLAVDVHRPTEAGGPFLAAGTHLEHGVDRSVTRSAQMHHLVNEIAGLLGDAEVRKQSLPAVVAGDFNAVPWSDEVRRATGASAPFLPSFVLIDAWEACGNRTRGDTWSTENPLVPRKAVYPNRRLDYITTTAPRLRNHGSFESCFLAGIDQVDGTQPSDHYAVVAEVEL</sequence>
<name>A0A6J6AM09_9ZZZZ</name>
<dbReference type="GO" id="GO:0046872">
    <property type="term" value="F:metal ion binding"/>
    <property type="evidence" value="ECO:0007669"/>
    <property type="project" value="UniProtKB-KW"/>
</dbReference>
<feature type="domain" description="Endonuclease/exonuclease/phosphatase" evidence="9">
    <location>
        <begin position="21"/>
        <end position="285"/>
    </location>
</feature>
<evidence type="ECO:0000313" key="11">
    <source>
        <dbReference type="EMBL" id="CAB4580877.1"/>
    </source>
</evidence>
<dbReference type="Gene3D" id="3.60.10.10">
    <property type="entry name" value="Endonuclease/exonuclease/phosphatase"/>
    <property type="match status" value="1"/>
</dbReference>
<dbReference type="InterPro" id="IPR036691">
    <property type="entry name" value="Endo/exonu/phosph_ase_sf"/>
</dbReference>
<dbReference type="SUPFAM" id="SSF56219">
    <property type="entry name" value="DNase I-like"/>
    <property type="match status" value="1"/>
</dbReference>
<evidence type="ECO:0000256" key="2">
    <source>
        <dbReference type="ARBA" id="ARBA00001946"/>
    </source>
</evidence>
<keyword evidence="6" id="KW-0378">Hydrolase</keyword>
<proteinExistence type="predicted"/>
<comment type="cofactor">
    <cofactor evidence="1">
        <name>Mn(2+)</name>
        <dbReference type="ChEBI" id="CHEBI:29035"/>
    </cofactor>
</comment>
<keyword evidence="3" id="KW-0540">Nuclease</keyword>
<dbReference type="GO" id="GO:0004518">
    <property type="term" value="F:nuclease activity"/>
    <property type="evidence" value="ECO:0007669"/>
    <property type="project" value="UniProtKB-KW"/>
</dbReference>
<evidence type="ECO:0000313" key="10">
    <source>
        <dbReference type="EMBL" id="CAB4371575.1"/>
    </source>
</evidence>
<dbReference type="EMBL" id="CAFBNJ010000084">
    <property type="protein sequence ID" value="CAB4960344.1"/>
    <property type="molecule type" value="Genomic_DNA"/>
</dbReference>
<evidence type="ECO:0000313" key="15">
    <source>
        <dbReference type="EMBL" id="CAB4960344.1"/>
    </source>
</evidence>
<evidence type="ECO:0000259" key="9">
    <source>
        <dbReference type="Pfam" id="PF03372"/>
    </source>
</evidence>
<dbReference type="EMBL" id="CAEUNJ010000033">
    <property type="protein sequence ID" value="CAB4371575.1"/>
    <property type="molecule type" value="Genomic_DNA"/>
</dbReference>
<evidence type="ECO:0000313" key="14">
    <source>
        <dbReference type="EMBL" id="CAB4784641.1"/>
    </source>
</evidence>
<dbReference type="EMBL" id="CAEZTY010000015">
    <property type="protein sequence ID" value="CAB4580877.1"/>
    <property type="molecule type" value="Genomic_DNA"/>
</dbReference>
<evidence type="ECO:0000313" key="16">
    <source>
        <dbReference type="EMBL" id="CAB5076165.1"/>
    </source>
</evidence>
<dbReference type="EMBL" id="CAEZXY010000014">
    <property type="protein sequence ID" value="CAB4700690.1"/>
    <property type="molecule type" value="Genomic_DNA"/>
</dbReference>
<dbReference type="GO" id="GO:0016787">
    <property type="term" value="F:hydrolase activity"/>
    <property type="evidence" value="ECO:0007669"/>
    <property type="project" value="UniProtKB-KW"/>
</dbReference>
<dbReference type="InterPro" id="IPR005135">
    <property type="entry name" value="Endo/exonuclease/phosphatase"/>
</dbReference>
<dbReference type="AlphaFoldDB" id="A0A6J6AM09"/>
<protein>
    <submittedName>
        <fullName evidence="10">Unannotated protein</fullName>
    </submittedName>
</protein>
<evidence type="ECO:0000313" key="12">
    <source>
        <dbReference type="EMBL" id="CAB4618159.1"/>
    </source>
</evidence>
<dbReference type="PANTHER" id="PTHR15822">
    <property type="entry name" value="TRAF AND TNF RECEPTOR-ASSOCIATED PROTEIN"/>
    <property type="match status" value="1"/>
</dbReference>
<accession>A0A6J6AM09</accession>
<evidence type="ECO:0000256" key="8">
    <source>
        <dbReference type="ARBA" id="ARBA00023204"/>
    </source>
</evidence>
<organism evidence="10">
    <name type="scientific">freshwater metagenome</name>
    <dbReference type="NCBI Taxonomy" id="449393"/>
    <lineage>
        <taxon>unclassified sequences</taxon>
        <taxon>metagenomes</taxon>
        <taxon>ecological metagenomes</taxon>
    </lineage>
</organism>
<dbReference type="EMBL" id="CAFAAD010000014">
    <property type="protein sequence ID" value="CAB4784641.1"/>
    <property type="molecule type" value="Genomic_DNA"/>
</dbReference>
<gene>
    <name evidence="11" type="ORF">UFOPK1762_00604</name>
    <name evidence="12" type="ORF">UFOPK1906_00532</name>
    <name evidence="13" type="ORF">UFOPK2624_00526</name>
    <name evidence="14" type="ORF">UFOPK2969_00325</name>
    <name evidence="15" type="ORF">UFOPK3785_01438</name>
    <name evidence="10" type="ORF">UFOPK4201_00916</name>
    <name evidence="16" type="ORF">UFOPK4371_00670</name>
</gene>
<evidence type="ECO:0000256" key="1">
    <source>
        <dbReference type="ARBA" id="ARBA00001936"/>
    </source>
</evidence>
<dbReference type="GO" id="GO:0006281">
    <property type="term" value="P:DNA repair"/>
    <property type="evidence" value="ECO:0007669"/>
    <property type="project" value="UniProtKB-KW"/>
</dbReference>
<evidence type="ECO:0000256" key="4">
    <source>
        <dbReference type="ARBA" id="ARBA00022723"/>
    </source>
</evidence>
<dbReference type="Pfam" id="PF03372">
    <property type="entry name" value="Exo_endo_phos"/>
    <property type="match status" value="1"/>
</dbReference>
<evidence type="ECO:0000313" key="13">
    <source>
        <dbReference type="EMBL" id="CAB4700690.1"/>
    </source>
</evidence>
<comment type="cofactor">
    <cofactor evidence="2">
        <name>Mg(2+)</name>
        <dbReference type="ChEBI" id="CHEBI:18420"/>
    </cofactor>
</comment>
<dbReference type="EMBL" id="CAEZVC010000021">
    <property type="protein sequence ID" value="CAB4618159.1"/>
    <property type="molecule type" value="Genomic_DNA"/>
</dbReference>
<keyword evidence="8" id="KW-0234">DNA repair</keyword>
<reference evidence="10" key="1">
    <citation type="submission" date="2020-05" db="EMBL/GenBank/DDBJ databases">
        <authorList>
            <person name="Chiriac C."/>
            <person name="Salcher M."/>
            <person name="Ghai R."/>
            <person name="Kavagutti S V."/>
        </authorList>
    </citation>
    <scope>NUCLEOTIDE SEQUENCE</scope>
</reference>
<evidence type="ECO:0000256" key="6">
    <source>
        <dbReference type="ARBA" id="ARBA00022801"/>
    </source>
</evidence>
<evidence type="ECO:0000256" key="3">
    <source>
        <dbReference type="ARBA" id="ARBA00022722"/>
    </source>
</evidence>
<evidence type="ECO:0000256" key="7">
    <source>
        <dbReference type="ARBA" id="ARBA00022842"/>
    </source>
</evidence>
<evidence type="ECO:0000256" key="5">
    <source>
        <dbReference type="ARBA" id="ARBA00022763"/>
    </source>
</evidence>
<dbReference type="EMBL" id="CAFBRD010000026">
    <property type="protein sequence ID" value="CAB5076165.1"/>
    <property type="molecule type" value="Genomic_DNA"/>
</dbReference>
<keyword evidence="7" id="KW-0460">Magnesium</keyword>
<dbReference type="InterPro" id="IPR051547">
    <property type="entry name" value="TDP2-like"/>
</dbReference>